<gene>
    <name evidence="1" type="ORF">SAMN04489758_10187</name>
</gene>
<keyword evidence="2" id="KW-1185">Reference proteome</keyword>
<evidence type="ECO:0000313" key="2">
    <source>
        <dbReference type="Proteomes" id="UP000198558"/>
    </source>
</evidence>
<dbReference type="EMBL" id="FOIN01000001">
    <property type="protein sequence ID" value="SET05144.1"/>
    <property type="molecule type" value="Genomic_DNA"/>
</dbReference>
<dbReference type="GeneID" id="78287133"/>
<dbReference type="RefSeq" id="WP_092351360.1">
    <property type="nucleotide sequence ID" value="NZ_FOIN01000001.1"/>
</dbReference>
<reference evidence="2" key="1">
    <citation type="submission" date="2016-10" db="EMBL/GenBank/DDBJ databases">
        <authorList>
            <person name="Varghese N."/>
            <person name="Submissions S."/>
        </authorList>
    </citation>
    <scope>NUCLEOTIDE SEQUENCE [LARGE SCALE GENOMIC DNA]</scope>
    <source>
        <strain evidence="2">DSM 1551</strain>
    </source>
</reference>
<accession>A0A1I0BE78</accession>
<organism evidence="1 2">
    <name type="scientific">Thomasclavelia cocleata</name>
    <dbReference type="NCBI Taxonomy" id="69824"/>
    <lineage>
        <taxon>Bacteria</taxon>
        <taxon>Bacillati</taxon>
        <taxon>Bacillota</taxon>
        <taxon>Erysipelotrichia</taxon>
        <taxon>Erysipelotrichales</taxon>
        <taxon>Coprobacillaceae</taxon>
        <taxon>Thomasclavelia</taxon>
    </lineage>
</organism>
<dbReference type="Proteomes" id="UP000198558">
    <property type="component" value="Unassembled WGS sequence"/>
</dbReference>
<evidence type="ECO:0000313" key="1">
    <source>
        <dbReference type="EMBL" id="SET05144.1"/>
    </source>
</evidence>
<protein>
    <submittedName>
        <fullName evidence="1">Uncharacterized protein</fullName>
    </submittedName>
</protein>
<dbReference type="AlphaFoldDB" id="A0A1I0BE78"/>
<name>A0A1I0BE78_9FIRM</name>
<proteinExistence type="predicted"/>
<sequence length="140" mass="16043">MEKELSLERTICKENFWLQDNSNSTDYLLAQFNSLKSIIANAIYFKKHILLDGSLIRGMGKSQTLTDLSEAYQLLVLTFSDKHSKEIKNKNENSISIALSQWNKEPPIIEKGKIILVDDIPRAEALKLINNGYIVIWFVI</sequence>